<dbReference type="RefSeq" id="WP_073207544.1">
    <property type="nucleotide sequence ID" value="NZ_FRBD01000009.1"/>
</dbReference>
<dbReference type="PANTHER" id="PTHR13696:SF99">
    <property type="entry name" value="COBYRINIC ACID AC-DIAMIDE SYNTHASE"/>
    <property type="match status" value="1"/>
</dbReference>
<reference evidence="2 3" key="1">
    <citation type="submission" date="2016-11" db="EMBL/GenBank/DDBJ databases">
        <authorList>
            <person name="Jaros S."/>
            <person name="Januszkiewicz K."/>
            <person name="Wedrychowicz H."/>
        </authorList>
    </citation>
    <scope>NUCLEOTIDE SEQUENCE [LARGE SCALE GENOMIC DNA]</scope>
    <source>
        <strain evidence="2 3">KHT3</strain>
    </source>
</reference>
<accession>A0A1M6UGR4</accession>
<protein>
    <submittedName>
        <fullName evidence="2">Chromosome partitioning protein</fullName>
    </submittedName>
</protein>
<sequence>MKKRIILFTNIKGGVGKTTLCGLFATYLAQQGIPVAVMDADIQQSLCRHRQRDLSDNPTEELPWQIQSINTSDDEMVESLMEKLKSIPGWILIDCPGNVSDHALKYIYQAADVAIVPFGYDTDTVDATMLFCDLFKRVCPAKMVFVPNNIIVSDERREQVKKDRDEAVKLLGNIGYVTPRIKHGVAVKSYNTLNTLDYWQEKAVENAFKPLIEKIKKL</sequence>
<evidence type="ECO:0000313" key="3">
    <source>
        <dbReference type="Proteomes" id="UP000184130"/>
    </source>
</evidence>
<evidence type="ECO:0000313" key="2">
    <source>
        <dbReference type="EMBL" id="SHK68361.1"/>
    </source>
</evidence>
<dbReference type="Proteomes" id="UP000184130">
    <property type="component" value="Unassembled WGS sequence"/>
</dbReference>
<proteinExistence type="predicted"/>
<dbReference type="Pfam" id="PF01656">
    <property type="entry name" value="CbiA"/>
    <property type="match status" value="1"/>
</dbReference>
<dbReference type="InterPro" id="IPR027417">
    <property type="entry name" value="P-loop_NTPase"/>
</dbReference>
<dbReference type="EMBL" id="FRBD01000009">
    <property type="protein sequence ID" value="SHK68361.1"/>
    <property type="molecule type" value="Genomic_DNA"/>
</dbReference>
<feature type="domain" description="CobQ/CobB/MinD/ParA nucleotide binding" evidence="1">
    <location>
        <begin position="6"/>
        <end position="98"/>
    </location>
</feature>
<dbReference type="InterPro" id="IPR050678">
    <property type="entry name" value="DNA_Partitioning_ATPase"/>
</dbReference>
<name>A0A1M6UGR4_XYLRU</name>
<gene>
    <name evidence="2" type="ORF">SAMN05216463_10957</name>
</gene>
<dbReference type="SUPFAM" id="SSF52540">
    <property type="entry name" value="P-loop containing nucleoside triphosphate hydrolases"/>
    <property type="match status" value="1"/>
</dbReference>
<evidence type="ECO:0000259" key="1">
    <source>
        <dbReference type="Pfam" id="PF01656"/>
    </source>
</evidence>
<dbReference type="AlphaFoldDB" id="A0A1M6UGR4"/>
<dbReference type="CDD" id="cd02042">
    <property type="entry name" value="ParAB_family"/>
    <property type="match status" value="1"/>
</dbReference>
<dbReference type="OrthoDB" id="978593at2"/>
<dbReference type="Gene3D" id="3.40.50.300">
    <property type="entry name" value="P-loop containing nucleotide triphosphate hydrolases"/>
    <property type="match status" value="1"/>
</dbReference>
<organism evidence="2 3">
    <name type="scientific">Xylanibacter ruminicola</name>
    <name type="common">Prevotella ruminicola</name>
    <dbReference type="NCBI Taxonomy" id="839"/>
    <lineage>
        <taxon>Bacteria</taxon>
        <taxon>Pseudomonadati</taxon>
        <taxon>Bacteroidota</taxon>
        <taxon>Bacteroidia</taxon>
        <taxon>Bacteroidales</taxon>
        <taxon>Prevotellaceae</taxon>
        <taxon>Xylanibacter</taxon>
    </lineage>
</organism>
<dbReference type="PANTHER" id="PTHR13696">
    <property type="entry name" value="P-LOOP CONTAINING NUCLEOSIDE TRIPHOSPHATE HYDROLASE"/>
    <property type="match status" value="1"/>
</dbReference>
<dbReference type="InterPro" id="IPR002586">
    <property type="entry name" value="CobQ/CobB/MinD/ParA_Nub-bd_dom"/>
</dbReference>